<organism evidence="1 2">
    <name type="scientific">Acidilutibacter cellobiosedens</name>
    <dbReference type="NCBI Taxonomy" id="2507161"/>
    <lineage>
        <taxon>Bacteria</taxon>
        <taxon>Bacillati</taxon>
        <taxon>Bacillota</taxon>
        <taxon>Tissierellia</taxon>
        <taxon>Tissierellales</taxon>
        <taxon>Acidilutibacteraceae</taxon>
        <taxon>Acidilutibacter</taxon>
    </lineage>
</organism>
<sequence>MEFKLALFQHSLIQKQAVSEIIKCNDLTMRYGLVLTEKQAIELVETRFFALKETGRIEFGGGVIDKIIYEFCDSPYISMHNYEETLHDLIEMFYYYKNETLDLISDDDLISYMKNAFDGKCRGSLELLSGRELYKLAHNLRYGYSADDEEGEDGEY</sequence>
<gene>
    <name evidence="1" type="ORF">EQM13_11865</name>
</gene>
<evidence type="ECO:0000313" key="1">
    <source>
        <dbReference type="EMBL" id="QAT62237.1"/>
    </source>
</evidence>
<dbReference type="KEGG" id="spoa:EQM13_11865"/>
<name>A0A410QE20_9FIRM</name>
<dbReference type="RefSeq" id="WP_071141377.1">
    <property type="nucleotide sequence ID" value="NZ_CP035282.1"/>
</dbReference>
<evidence type="ECO:0000313" key="2">
    <source>
        <dbReference type="Proteomes" id="UP000287969"/>
    </source>
</evidence>
<dbReference type="InterPro" id="IPR046286">
    <property type="entry name" value="DUF6323"/>
</dbReference>
<reference evidence="2" key="1">
    <citation type="submission" date="2019-01" db="EMBL/GenBank/DDBJ databases">
        <title>Draft genomes of a novel of Sporanaerobacter strains.</title>
        <authorList>
            <person name="Ma S."/>
        </authorList>
    </citation>
    <scope>NUCLEOTIDE SEQUENCE [LARGE SCALE GENOMIC DNA]</scope>
    <source>
        <strain evidence="2">NJN-17</strain>
    </source>
</reference>
<keyword evidence="2" id="KW-1185">Reference proteome</keyword>
<proteinExistence type="predicted"/>
<accession>A0A410QE20</accession>
<dbReference type="Proteomes" id="UP000287969">
    <property type="component" value="Chromosome"/>
</dbReference>
<dbReference type="Pfam" id="PF19848">
    <property type="entry name" value="DUF6323"/>
    <property type="match status" value="1"/>
</dbReference>
<dbReference type="AlphaFoldDB" id="A0A410QE20"/>
<dbReference type="OrthoDB" id="1707441at2"/>
<dbReference type="EMBL" id="CP035282">
    <property type="protein sequence ID" value="QAT62237.1"/>
    <property type="molecule type" value="Genomic_DNA"/>
</dbReference>
<protein>
    <submittedName>
        <fullName evidence="1">Uncharacterized protein</fullName>
    </submittedName>
</protein>